<feature type="transmembrane region" description="Helical" evidence="6">
    <location>
        <begin position="47"/>
        <end position="63"/>
    </location>
</feature>
<feature type="transmembrane region" description="Helical" evidence="6">
    <location>
        <begin position="196"/>
        <end position="219"/>
    </location>
</feature>
<gene>
    <name evidence="7" type="ORF">G3580_15075</name>
</gene>
<evidence type="ECO:0000313" key="7">
    <source>
        <dbReference type="EMBL" id="QID18826.1"/>
    </source>
</evidence>
<dbReference type="InterPro" id="IPR019108">
    <property type="entry name" value="Caa3_assmbl_CtaG-rel"/>
</dbReference>
<protein>
    <submittedName>
        <fullName evidence="7">Cytochrome c oxidase assembly protein</fullName>
    </submittedName>
</protein>
<evidence type="ECO:0000313" key="8">
    <source>
        <dbReference type="Proteomes" id="UP000501991"/>
    </source>
</evidence>
<dbReference type="AlphaFoldDB" id="A0A6C1B541"/>
<sequence length="292" mass="33304">MDTLQAFLAFLQPWEFSPAVLALCLGAMGLYARGLWRTAAAERPHPARRIAFFTGWTLIYLVMQTQYDYLSQHMFFIHRLQHLVLHHLGPFLIALSAPLATLARGLPDRLGDRVFAPFWRHPITRTLYRWIQNPVLAPVLFVGLIYLWLTPSIHFAAMLSERYYALMNWSMLLDGLLFWSLVLDPRSRRDGALLGFGLRIAIVLLAIPPQILIGSFIGLSQKDLFDVYQVCGRAWAMDAHTDQIWGGLITWIPASMMHVIGALILIGRWMRSDEGPSRRRRLAEANARRSAA</sequence>
<keyword evidence="3 6" id="KW-0812">Transmembrane</keyword>
<feature type="transmembrane region" description="Helical" evidence="6">
    <location>
        <begin position="163"/>
        <end position="184"/>
    </location>
</feature>
<evidence type="ECO:0000256" key="4">
    <source>
        <dbReference type="ARBA" id="ARBA00022989"/>
    </source>
</evidence>
<dbReference type="RefSeq" id="WP_173766862.1">
    <property type="nucleotide sequence ID" value="NZ_CP048836.1"/>
</dbReference>
<accession>A0A6C1B541</accession>
<evidence type="ECO:0000256" key="1">
    <source>
        <dbReference type="ARBA" id="ARBA00004651"/>
    </source>
</evidence>
<dbReference type="GO" id="GO:0005886">
    <property type="term" value="C:plasma membrane"/>
    <property type="evidence" value="ECO:0007669"/>
    <property type="project" value="UniProtKB-SubCell"/>
</dbReference>
<keyword evidence="5 6" id="KW-0472">Membrane</keyword>
<feature type="transmembrane region" description="Helical" evidence="6">
    <location>
        <begin position="16"/>
        <end position="35"/>
    </location>
</feature>
<feature type="transmembrane region" description="Helical" evidence="6">
    <location>
        <begin position="244"/>
        <end position="270"/>
    </location>
</feature>
<evidence type="ECO:0000256" key="6">
    <source>
        <dbReference type="SAM" id="Phobius"/>
    </source>
</evidence>
<proteinExistence type="predicted"/>
<keyword evidence="8" id="KW-1185">Reference proteome</keyword>
<name>A0A6C1B541_9RHOO</name>
<dbReference type="KEGG" id="azq:G3580_15075"/>
<feature type="transmembrane region" description="Helical" evidence="6">
    <location>
        <begin position="135"/>
        <end position="157"/>
    </location>
</feature>
<evidence type="ECO:0000256" key="3">
    <source>
        <dbReference type="ARBA" id="ARBA00022692"/>
    </source>
</evidence>
<dbReference type="Proteomes" id="UP000501991">
    <property type="component" value="Chromosome"/>
</dbReference>
<dbReference type="EMBL" id="CP048836">
    <property type="protein sequence ID" value="QID18826.1"/>
    <property type="molecule type" value="Genomic_DNA"/>
</dbReference>
<keyword evidence="2" id="KW-1003">Cell membrane</keyword>
<keyword evidence="4 6" id="KW-1133">Transmembrane helix</keyword>
<evidence type="ECO:0000256" key="5">
    <source>
        <dbReference type="ARBA" id="ARBA00023136"/>
    </source>
</evidence>
<evidence type="ECO:0000256" key="2">
    <source>
        <dbReference type="ARBA" id="ARBA00022475"/>
    </source>
</evidence>
<comment type="subcellular location">
    <subcellularLocation>
        <location evidence="1">Cell membrane</location>
        <topology evidence="1">Multi-pass membrane protein</topology>
    </subcellularLocation>
</comment>
<reference evidence="7 8" key="1">
    <citation type="submission" date="2020-02" db="EMBL/GenBank/DDBJ databases">
        <title>Nitrogenibacter mangrovi gen. nov., sp. nov. isolated from mangrove sediment, a denitrifying betaproteobacterium.</title>
        <authorList>
            <person name="Liao H."/>
            <person name="Tian Y."/>
        </authorList>
    </citation>
    <scope>NUCLEOTIDE SEQUENCE [LARGE SCALE GENOMIC DNA]</scope>
    <source>
        <strain evidence="7 8">M9-3-2</strain>
    </source>
</reference>
<organism evidence="7 8">
    <name type="scientific">Nitrogeniibacter mangrovi</name>
    <dbReference type="NCBI Taxonomy" id="2016596"/>
    <lineage>
        <taxon>Bacteria</taxon>
        <taxon>Pseudomonadati</taxon>
        <taxon>Pseudomonadota</taxon>
        <taxon>Betaproteobacteria</taxon>
        <taxon>Rhodocyclales</taxon>
        <taxon>Zoogloeaceae</taxon>
        <taxon>Nitrogeniibacter</taxon>
    </lineage>
</organism>
<dbReference type="Pfam" id="PF09678">
    <property type="entry name" value="Caa3_CtaG"/>
    <property type="match status" value="1"/>
</dbReference>
<feature type="transmembrane region" description="Helical" evidence="6">
    <location>
        <begin position="83"/>
        <end position="103"/>
    </location>
</feature>